<name>A0AAE8ZPM1_CAEBR</name>
<dbReference type="AlphaFoldDB" id="A0AAE8ZPM1"/>
<keyword evidence="1" id="KW-0472">Membrane</keyword>
<keyword evidence="1" id="KW-1133">Transmembrane helix</keyword>
<accession>A0AAE8ZPM1</accession>
<dbReference type="EMBL" id="CP090896">
    <property type="protein sequence ID" value="ULT81980.1"/>
    <property type="molecule type" value="Genomic_DNA"/>
</dbReference>
<dbReference type="Proteomes" id="UP000827892">
    <property type="component" value="Chromosome X"/>
</dbReference>
<evidence type="ECO:0000313" key="3">
    <source>
        <dbReference type="EMBL" id="UMM41287.1"/>
    </source>
</evidence>
<reference evidence="2 4" key="2">
    <citation type="submission" date="2022-05" db="EMBL/GenBank/DDBJ databases">
        <title>Chromosome-level reference genomes for two strains of Caenorhabditis briggsae: an improved platform for comparative genomics.</title>
        <authorList>
            <person name="Stevens L."/>
            <person name="Andersen E.C."/>
        </authorList>
    </citation>
    <scope>NUCLEOTIDE SEQUENCE [LARGE SCALE GENOMIC DNA]</scope>
    <source>
        <strain evidence="2">QX1410_ONT</strain>
        <tissue evidence="2">Whole-organism</tissue>
    </source>
</reference>
<evidence type="ECO:0000313" key="4">
    <source>
        <dbReference type="Proteomes" id="UP000827892"/>
    </source>
</evidence>
<proteinExistence type="predicted"/>
<keyword evidence="1" id="KW-0812">Transmembrane</keyword>
<organism evidence="2 4">
    <name type="scientific">Caenorhabditis briggsae</name>
    <dbReference type="NCBI Taxonomy" id="6238"/>
    <lineage>
        <taxon>Eukaryota</taxon>
        <taxon>Metazoa</taxon>
        <taxon>Ecdysozoa</taxon>
        <taxon>Nematoda</taxon>
        <taxon>Chromadorea</taxon>
        <taxon>Rhabditida</taxon>
        <taxon>Rhabditina</taxon>
        <taxon>Rhabditomorpha</taxon>
        <taxon>Rhabditoidea</taxon>
        <taxon>Rhabditidae</taxon>
        <taxon>Peloderinae</taxon>
        <taxon>Caenorhabditis</taxon>
    </lineage>
</organism>
<protein>
    <submittedName>
        <fullName evidence="2">Uncharacterized protein</fullName>
    </submittedName>
</protein>
<reference evidence="3 5" key="1">
    <citation type="submission" date="2022-04" db="EMBL/GenBank/DDBJ databases">
        <title>Chromosome-level reference genomes for two strains of Caenorhabditis briggsae: an improved platform for comparative genomics.</title>
        <authorList>
            <person name="Stevens L."/>
            <person name="Andersen E."/>
        </authorList>
    </citation>
    <scope>NUCLEOTIDE SEQUENCE [LARGE SCALE GENOMIC DNA]</scope>
    <source>
        <strain evidence="3">VX34</strain>
        <tissue evidence="3">Whole-organism</tissue>
    </source>
</reference>
<gene>
    <name evidence="2" type="ORF">L3Y34_011741</name>
    <name evidence="3" type="ORF">L5515_017615</name>
</gene>
<dbReference type="Proteomes" id="UP000829354">
    <property type="component" value="Chromosome X"/>
</dbReference>
<dbReference type="EMBL" id="CP092625">
    <property type="protein sequence ID" value="UMM41287.1"/>
    <property type="molecule type" value="Genomic_DNA"/>
</dbReference>
<dbReference type="KEGG" id="cbr:CBG_14347"/>
<evidence type="ECO:0000313" key="5">
    <source>
        <dbReference type="Proteomes" id="UP000829354"/>
    </source>
</evidence>
<sequence>MPRLSDFLYTVIITFFCMTLISGAPLYSSPPPHRMINQISQSWTDERLCVLKMGSSCPSGFTESQIRLSVQTDVNPRDTNRDGEQLIKIGQGGETSLSRNIYDALYTLTITTCCK</sequence>
<dbReference type="OMA" id="PPHRMIN"/>
<evidence type="ECO:0000313" key="2">
    <source>
        <dbReference type="EMBL" id="ULT81980.1"/>
    </source>
</evidence>
<feature type="transmembrane region" description="Helical" evidence="1">
    <location>
        <begin position="7"/>
        <end position="27"/>
    </location>
</feature>
<keyword evidence="5" id="KW-1185">Reference proteome</keyword>
<evidence type="ECO:0000256" key="1">
    <source>
        <dbReference type="SAM" id="Phobius"/>
    </source>
</evidence>